<accession>A0A2U9BDW5</accession>
<feature type="compositionally biased region" description="Polar residues" evidence="16">
    <location>
        <begin position="855"/>
        <end position="864"/>
    </location>
</feature>
<comment type="subcellular location">
    <subcellularLocation>
        <location evidence="3">Membrane</location>
        <topology evidence="3">Multi-pass membrane protein</topology>
    </subcellularLocation>
    <subcellularLocation>
        <location evidence="2">Nucleus</location>
    </subcellularLocation>
</comment>
<evidence type="ECO:0000256" key="8">
    <source>
        <dbReference type="ARBA" id="ARBA00022837"/>
    </source>
</evidence>
<evidence type="ECO:0000256" key="15">
    <source>
        <dbReference type="ARBA" id="ARBA00023242"/>
    </source>
</evidence>
<dbReference type="InterPro" id="IPR000008">
    <property type="entry name" value="C2_dom"/>
</dbReference>
<dbReference type="Gene3D" id="2.60.40.150">
    <property type="entry name" value="C2 domain"/>
    <property type="match status" value="3"/>
</dbReference>
<evidence type="ECO:0000256" key="5">
    <source>
        <dbReference type="ARBA" id="ARBA00022692"/>
    </source>
</evidence>
<name>A0A2U9BDW5_SCOMX</name>
<dbReference type="Pfam" id="PF00168">
    <property type="entry name" value="C2"/>
    <property type="match status" value="3"/>
</dbReference>
<evidence type="ECO:0000256" key="13">
    <source>
        <dbReference type="ARBA" id="ARBA00023159"/>
    </source>
</evidence>
<dbReference type="GO" id="GO:0030672">
    <property type="term" value="C:synaptic vesicle membrane"/>
    <property type="evidence" value="ECO:0007669"/>
    <property type="project" value="TreeGrafter"/>
</dbReference>
<dbReference type="InterPro" id="IPR036879">
    <property type="entry name" value="TF_MADSbox_sf"/>
</dbReference>
<keyword evidence="13" id="KW-0010">Activator</keyword>
<evidence type="ECO:0000256" key="4">
    <source>
        <dbReference type="ARBA" id="ARBA00007923"/>
    </source>
</evidence>
<proteinExistence type="inferred from homology"/>
<dbReference type="PRINTS" id="PR00404">
    <property type="entry name" value="MADSDOMAIN"/>
</dbReference>
<dbReference type="PROSITE" id="PS00350">
    <property type="entry name" value="MADS_BOX_1"/>
    <property type="match status" value="1"/>
</dbReference>
<feature type="compositionally biased region" description="Polar residues" evidence="16">
    <location>
        <begin position="575"/>
        <end position="586"/>
    </location>
</feature>
<keyword evidence="21" id="KW-1185">Reference proteome</keyword>
<dbReference type="InterPro" id="IPR035892">
    <property type="entry name" value="C2_domain_sf"/>
</dbReference>
<keyword evidence="6" id="KW-0479">Metal-binding</keyword>
<evidence type="ECO:0000256" key="1">
    <source>
        <dbReference type="ARBA" id="ARBA00001913"/>
    </source>
</evidence>
<feature type="transmembrane region" description="Helical" evidence="17">
    <location>
        <begin position="1312"/>
        <end position="1333"/>
    </location>
</feature>
<dbReference type="Pfam" id="PF00319">
    <property type="entry name" value="SRF-TF"/>
    <property type="match status" value="1"/>
</dbReference>
<dbReference type="SMART" id="SM00239">
    <property type="entry name" value="C2"/>
    <property type="match status" value="3"/>
</dbReference>
<feature type="compositionally biased region" description="Polar residues" evidence="16">
    <location>
        <begin position="193"/>
        <end position="211"/>
    </location>
</feature>
<keyword evidence="7" id="KW-0677">Repeat</keyword>
<dbReference type="FunFam" id="3.40.1810.10:FF:000001">
    <property type="entry name" value="Myocyte-specific enhancer factor 2A homolog"/>
    <property type="match status" value="1"/>
</dbReference>
<feature type="domain" description="C2" evidence="18">
    <location>
        <begin position="697"/>
        <end position="814"/>
    </location>
</feature>
<feature type="domain" description="MADS-box" evidence="19">
    <location>
        <begin position="1"/>
        <end position="61"/>
    </location>
</feature>
<feature type="compositionally biased region" description="Gly residues" evidence="16">
    <location>
        <begin position="604"/>
        <end position="619"/>
    </location>
</feature>
<feature type="compositionally biased region" description="Low complexity" evidence="16">
    <location>
        <begin position="435"/>
        <end position="448"/>
    </location>
</feature>
<feature type="domain" description="C2" evidence="18">
    <location>
        <begin position="855"/>
        <end position="974"/>
    </location>
</feature>
<evidence type="ECO:0000256" key="6">
    <source>
        <dbReference type="ARBA" id="ARBA00022723"/>
    </source>
</evidence>
<dbReference type="FunFam" id="2.60.40.150:FF:000076">
    <property type="entry name" value="multiple C2 and transmembrane domain-containing protein 2 isoform X1"/>
    <property type="match status" value="1"/>
</dbReference>
<feature type="region of interest" description="Disordered" evidence="16">
    <location>
        <begin position="415"/>
        <end position="495"/>
    </location>
</feature>
<feature type="region of interest" description="Disordered" evidence="16">
    <location>
        <begin position="575"/>
        <end position="621"/>
    </location>
</feature>
<feature type="compositionally biased region" description="Basic and acidic residues" evidence="16">
    <location>
        <begin position="449"/>
        <end position="472"/>
    </location>
</feature>
<evidence type="ECO:0000259" key="19">
    <source>
        <dbReference type="PROSITE" id="PS50066"/>
    </source>
</evidence>
<keyword evidence="5 17" id="KW-0812">Transmembrane</keyword>
<dbReference type="CDD" id="cd08376">
    <property type="entry name" value="C2B_MCTP_PRT"/>
    <property type="match status" value="1"/>
</dbReference>
<dbReference type="PANTHER" id="PTHR45911:SF2">
    <property type="entry name" value="MULTIPLE C2 AND TRANSMEMBRANE DOMAIN-CONTAINING PROTEIN 2"/>
    <property type="match status" value="1"/>
</dbReference>
<feature type="compositionally biased region" description="Basic residues" evidence="16">
    <location>
        <begin position="477"/>
        <end position="486"/>
    </location>
</feature>
<dbReference type="PROSITE" id="PS50066">
    <property type="entry name" value="MADS_BOX_2"/>
    <property type="match status" value="1"/>
</dbReference>
<dbReference type="SUPFAM" id="SSF49562">
    <property type="entry name" value="C2 domain (Calcium/lipid-binding domain, CaLB)"/>
    <property type="match status" value="3"/>
</dbReference>
<evidence type="ECO:0000256" key="12">
    <source>
        <dbReference type="ARBA" id="ARBA00023136"/>
    </source>
</evidence>
<evidence type="ECO:0000256" key="7">
    <source>
        <dbReference type="ARBA" id="ARBA00022737"/>
    </source>
</evidence>
<evidence type="ECO:0000313" key="20">
    <source>
        <dbReference type="EMBL" id="AWP01986.1"/>
    </source>
</evidence>
<feature type="domain" description="C2" evidence="18">
    <location>
        <begin position="1016"/>
        <end position="1129"/>
    </location>
</feature>
<evidence type="ECO:0000256" key="17">
    <source>
        <dbReference type="SAM" id="Phobius"/>
    </source>
</evidence>
<evidence type="ECO:0000256" key="16">
    <source>
        <dbReference type="SAM" id="MobiDB-lite"/>
    </source>
</evidence>
<feature type="compositionally biased region" description="Pro residues" evidence="16">
    <location>
        <begin position="240"/>
        <end position="250"/>
    </location>
</feature>
<dbReference type="FunFam" id="2.60.40.150:FF:000019">
    <property type="entry name" value="Multiple C2 and transmembrane domain-containing protein 2 isoform 1"/>
    <property type="match status" value="1"/>
</dbReference>
<keyword evidence="15" id="KW-0539">Nucleus</keyword>
<keyword evidence="12 17" id="KW-0472">Membrane</keyword>
<dbReference type="EMBL" id="CP026247">
    <property type="protein sequence ID" value="AWP01986.1"/>
    <property type="molecule type" value="Genomic_DNA"/>
</dbReference>
<keyword evidence="11" id="KW-0238">DNA-binding</keyword>
<keyword evidence="10" id="KW-0805">Transcription regulation</keyword>
<evidence type="ECO:0000256" key="14">
    <source>
        <dbReference type="ARBA" id="ARBA00023163"/>
    </source>
</evidence>
<evidence type="ECO:0000313" key="21">
    <source>
        <dbReference type="Proteomes" id="UP000246464"/>
    </source>
</evidence>
<evidence type="ECO:0000256" key="11">
    <source>
        <dbReference type="ARBA" id="ARBA00023125"/>
    </source>
</evidence>
<dbReference type="Proteomes" id="UP000246464">
    <property type="component" value="Chromosome 5"/>
</dbReference>
<feature type="region of interest" description="Disordered" evidence="16">
    <location>
        <begin position="838"/>
        <end position="864"/>
    </location>
</feature>
<evidence type="ECO:0000259" key="18">
    <source>
        <dbReference type="PROSITE" id="PS50004"/>
    </source>
</evidence>
<dbReference type="STRING" id="52904.ENSSMAP00000019065"/>
<evidence type="ECO:0000256" key="10">
    <source>
        <dbReference type="ARBA" id="ARBA00023015"/>
    </source>
</evidence>
<keyword evidence="8" id="KW-0106">Calcium</keyword>
<dbReference type="PANTHER" id="PTHR45911">
    <property type="entry name" value="C2 DOMAIN-CONTAINING PROTEIN"/>
    <property type="match status" value="1"/>
</dbReference>
<comment type="similarity">
    <text evidence="4">Belongs to the MCTP family.</text>
</comment>
<feature type="region of interest" description="Disordered" evidence="16">
    <location>
        <begin position="686"/>
        <end position="708"/>
    </location>
</feature>
<feature type="compositionally biased region" description="Polar residues" evidence="16">
    <location>
        <begin position="686"/>
        <end position="705"/>
    </location>
</feature>
<evidence type="ECO:0000256" key="2">
    <source>
        <dbReference type="ARBA" id="ARBA00004123"/>
    </source>
</evidence>
<keyword evidence="9 17" id="KW-1133">Transmembrane helix</keyword>
<protein>
    <submittedName>
        <fullName evidence="20">Putative multiple C2 and transmembrane domain-containing protein 2 isoform 2</fullName>
    </submittedName>
</protein>
<feature type="transmembrane region" description="Helical" evidence="17">
    <location>
        <begin position="1213"/>
        <end position="1240"/>
    </location>
</feature>
<dbReference type="GO" id="GO:0046983">
    <property type="term" value="F:protein dimerization activity"/>
    <property type="evidence" value="ECO:0007669"/>
    <property type="project" value="InterPro"/>
</dbReference>
<dbReference type="PROSITE" id="PS50004">
    <property type="entry name" value="C2"/>
    <property type="match status" value="3"/>
</dbReference>
<dbReference type="CDD" id="cd00265">
    <property type="entry name" value="MADS_MEF2_like"/>
    <property type="match status" value="1"/>
</dbReference>
<dbReference type="Gene3D" id="3.40.1810.10">
    <property type="entry name" value="Transcription factor, MADS-box"/>
    <property type="match status" value="1"/>
</dbReference>
<dbReference type="CDD" id="cd04042">
    <property type="entry name" value="C2A_MCTP_PRT"/>
    <property type="match status" value="1"/>
</dbReference>
<dbReference type="GO" id="GO:0045944">
    <property type="term" value="P:positive regulation of transcription by RNA polymerase II"/>
    <property type="evidence" value="ECO:0007669"/>
    <property type="project" value="InterPro"/>
</dbReference>
<dbReference type="CDD" id="cd08377">
    <property type="entry name" value="C2C_MCTP_PRT"/>
    <property type="match status" value="1"/>
</dbReference>
<dbReference type="InterPro" id="IPR022102">
    <property type="entry name" value="HJURP_C"/>
</dbReference>
<dbReference type="GO" id="GO:0005634">
    <property type="term" value="C:nucleus"/>
    <property type="evidence" value="ECO:0007669"/>
    <property type="project" value="UniProtKB-SubCell"/>
</dbReference>
<dbReference type="Pfam" id="PF12347">
    <property type="entry name" value="HJURP_C"/>
    <property type="match status" value="1"/>
</dbReference>
<gene>
    <name evidence="20" type="ORF">SMAX5B_022730</name>
</gene>
<dbReference type="SUPFAM" id="SSF55455">
    <property type="entry name" value="SRF-like"/>
    <property type="match status" value="1"/>
</dbReference>
<keyword evidence="14" id="KW-0804">Transcription</keyword>
<organism evidence="20 21">
    <name type="scientific">Scophthalmus maximus</name>
    <name type="common">Turbot</name>
    <name type="synonym">Psetta maxima</name>
    <dbReference type="NCBI Taxonomy" id="52904"/>
    <lineage>
        <taxon>Eukaryota</taxon>
        <taxon>Metazoa</taxon>
        <taxon>Chordata</taxon>
        <taxon>Craniata</taxon>
        <taxon>Vertebrata</taxon>
        <taxon>Euteleostomi</taxon>
        <taxon>Actinopterygii</taxon>
        <taxon>Neopterygii</taxon>
        <taxon>Teleostei</taxon>
        <taxon>Neoteleostei</taxon>
        <taxon>Acanthomorphata</taxon>
        <taxon>Carangaria</taxon>
        <taxon>Pleuronectiformes</taxon>
        <taxon>Pleuronectoidei</taxon>
        <taxon>Scophthalmidae</taxon>
        <taxon>Scophthalmus</taxon>
    </lineage>
</organism>
<dbReference type="InterPro" id="IPR033896">
    <property type="entry name" value="MEF2-like_N"/>
</dbReference>
<dbReference type="GO" id="GO:0046928">
    <property type="term" value="P:regulation of neurotransmitter secretion"/>
    <property type="evidence" value="ECO:0007669"/>
    <property type="project" value="TreeGrafter"/>
</dbReference>
<evidence type="ECO:0000256" key="9">
    <source>
        <dbReference type="ARBA" id="ARBA00022989"/>
    </source>
</evidence>
<feature type="region of interest" description="Disordered" evidence="16">
    <location>
        <begin position="182"/>
        <end position="211"/>
    </location>
</feature>
<feature type="region of interest" description="Disordered" evidence="16">
    <location>
        <begin position="231"/>
        <end position="256"/>
    </location>
</feature>
<sequence>MGRKKIQITRIVDERNRQVTFMKRKFGLMKKAYELSVLCDCEIALIIFNSSNKLFQYASTDMDKVLLKYTEYNEPHESRTNSDIVEALNKKEHRGCDSPDGEASYVLTPSTEEKYKKINEEFDNMMKSHKIPTGLPQQNFMHVAPGSMSYGPGAGGGGGGGGGGGVTSQALAAALADSGVLSAHHSHLHRNSPQRPPSTGNTGGLQASSDLTLHNGSASVANGFVSSPAGSSLGKIIQPKSPPPPLPPPGNSLVPANRKSDLRVVIPQSKGMMQTLSNQRLSSSQSNQPLSTPVVSITTPSLPHQSLFYSGISSAYNNDYSLNSAELSGFGSPAGPPLGSMAAWQQHQLASLGPVSFPTRWRLYPAVICSNDPLPLGPGRSSLSINTNHNVNIKAEPISPPRDHLSQSAYMTQAHALPPPHSSNSSSGRAEMGRSPADSVSSSCSSHEGGSDREEQQQRTDFHLLARLDARRGGGGGRRRRRRSPQSRRSESMVLFYTASHQRREENKERHRLNHSSIMDSKKPGILQHLRKKLPHLRRDKTSPNKQVARLKHAVDHRMSSSVPDMRDMRQEYASISSSSQLRQYNTPSYSSPSTPLVKLSGSQKGGGSGLSMGLGSEGVGRSEHQVSVPADCTDWASSQESFNSLCEEEKNSPDSNYRPARGMEPEELGLPEMMTVYSPHFPTVGDSQDSSQCEMGNESPSVSESIRDPPRSFLLTINLKEGRNLVVRDRCGTSDPYVKFKFDGRTFYKSKVVYKNLNPTWNESFSLPVKDLNQKLYIKVYDRDLTTDDFMGSASVVLSELEFDKVNEMSLPLNDPNSLEEDMGTVLVDMSLSIRDGDSKRGQRWPQLRKRSSRSGASPQSVRLSESLAKGQLWTSVVSVTLVEGQELPVEAQAGQLFVRFRLGEQRYKSKNQCKVANPQWRERFTLNQFVDSPEILEVELWSKEGRRNEECVGTCGVNLSIVPFNQRQLFTQALEQGRGRLVFLITLITCSGVSISDLCAAPLDEPHEQQNQLDNYSLKRSLTNLRDVGLLQVKVIKAADLLAADLNGKSDPFCVLELGNDRLQTHTIYKSLHPEWNKVFTFPVKDIHDVLVVTIFDEDGDKAPDFLGKVAIPLLSIRRGHQIAIPLKKEDLGGLSKGSITLELDVIFNPVRASLRTFQPRERIFVEDNPKFSKKALARNVLRVQTLYRAIMSTMQYIKSCFQWESVQRSLLAFLVFVVTVWYWEFYMLPFFLVLLILRNYLWVRSGQVSQDLDNMDLGDEDEDDEKESERRGLMEKIHMVQDTIITLQNLLDEMACFGERIKNTFNWSVPFLSGLAFLVCVTATVLTYYFPVRYIVLIWGINKFTKKLRNPYSIDNNEVLDFLTRVPSDVQKVQYSEMRVSRKKKIQ</sequence>
<reference evidence="20 21" key="1">
    <citation type="submission" date="2017-12" db="EMBL/GenBank/DDBJ databases">
        <title>Integrating genomic resources of turbot (Scophthalmus maximus) in depth evaluation of genetic and physical mapping variation across individuals.</title>
        <authorList>
            <person name="Martinez P."/>
        </authorList>
    </citation>
    <scope>NUCLEOTIDE SEQUENCE [LARGE SCALE GENOMIC DNA]</scope>
</reference>
<dbReference type="PRINTS" id="PR00360">
    <property type="entry name" value="C2DOMAIN"/>
</dbReference>
<evidence type="ECO:0000256" key="3">
    <source>
        <dbReference type="ARBA" id="ARBA00004141"/>
    </source>
</evidence>
<dbReference type="SMART" id="SM00432">
    <property type="entry name" value="MADS"/>
    <property type="match status" value="1"/>
</dbReference>
<comment type="cofactor">
    <cofactor evidence="1">
        <name>Ca(2+)</name>
        <dbReference type="ChEBI" id="CHEBI:29108"/>
    </cofactor>
</comment>
<dbReference type="InterPro" id="IPR002100">
    <property type="entry name" value="TF_MADSbox"/>
</dbReference>
<dbReference type="GO" id="GO:0000977">
    <property type="term" value="F:RNA polymerase II transcription regulatory region sequence-specific DNA binding"/>
    <property type="evidence" value="ECO:0007669"/>
    <property type="project" value="InterPro"/>
</dbReference>
<dbReference type="GO" id="GO:0005509">
    <property type="term" value="F:calcium ion binding"/>
    <property type="evidence" value="ECO:0007669"/>
    <property type="project" value="UniProtKB-ARBA"/>
</dbReference>
<feature type="compositionally biased region" description="Low complexity" evidence="16">
    <location>
        <begin position="587"/>
        <end position="603"/>
    </location>
</feature>